<proteinExistence type="predicted"/>
<protein>
    <submittedName>
        <fullName evidence="1">Phage Gp37/Gp68 family protein</fullName>
    </submittedName>
</protein>
<name>A0A7C4ZG07_9DEIN</name>
<dbReference type="AlphaFoldDB" id="A0A7C4ZG07"/>
<accession>A0A7C4ZG07</accession>
<comment type="caution">
    <text evidence="1">The sequence shown here is derived from an EMBL/GenBank/DDBJ whole genome shotgun (WGS) entry which is preliminary data.</text>
</comment>
<sequence length="250" mass="29061">MASANTSIEWTEKTWNPTTGCTKISPGCKNCYAERITKRFPGHFPNGFAFTLHPDRLNEPRRWRKPSLIFVNSMSDLFHEEMPLDFLKKIFEVMRETPRHIYQVLTKRHERLAELAQELNPWPDNVWIGVSIENADYKHRIDFLRKVPAIVRFISFEPLLGPVGEVDLEGIHWIIVGGESGPGRRPIREEWVVKLRDQALAQGVAFFFKQWGGYTPKAGGRLLEGRTWDEMPVHYYNRLEQPRHVALAGR</sequence>
<dbReference type="CDD" id="cd01335">
    <property type="entry name" value="Radical_SAM"/>
    <property type="match status" value="1"/>
</dbReference>
<dbReference type="Proteomes" id="UP000885759">
    <property type="component" value="Unassembled WGS sequence"/>
</dbReference>
<dbReference type="Pfam" id="PF07505">
    <property type="entry name" value="DUF5131"/>
    <property type="match status" value="1"/>
</dbReference>
<reference evidence="1" key="1">
    <citation type="journal article" date="2020" name="mSystems">
        <title>Genome- and Community-Level Interaction Insights into Carbon Utilization and Element Cycling Functions of Hydrothermarchaeota in Hydrothermal Sediment.</title>
        <authorList>
            <person name="Zhou Z."/>
            <person name="Liu Y."/>
            <person name="Xu W."/>
            <person name="Pan J."/>
            <person name="Luo Z.H."/>
            <person name="Li M."/>
        </authorList>
    </citation>
    <scope>NUCLEOTIDE SEQUENCE [LARGE SCALE GENOMIC DNA]</scope>
    <source>
        <strain evidence="1">HyVt-570</strain>
    </source>
</reference>
<dbReference type="EMBL" id="DRPZ01000023">
    <property type="protein sequence ID" value="HGY08599.1"/>
    <property type="molecule type" value="Genomic_DNA"/>
</dbReference>
<dbReference type="InterPro" id="IPR011101">
    <property type="entry name" value="DUF5131"/>
</dbReference>
<gene>
    <name evidence="1" type="ORF">ENK37_00875</name>
</gene>
<evidence type="ECO:0000313" key="1">
    <source>
        <dbReference type="EMBL" id="HGY08599.1"/>
    </source>
</evidence>
<organism evidence="1">
    <name type="scientific">Oceanithermus profundus</name>
    <dbReference type="NCBI Taxonomy" id="187137"/>
    <lineage>
        <taxon>Bacteria</taxon>
        <taxon>Thermotogati</taxon>
        <taxon>Deinococcota</taxon>
        <taxon>Deinococci</taxon>
        <taxon>Thermales</taxon>
        <taxon>Thermaceae</taxon>
        <taxon>Oceanithermus</taxon>
    </lineage>
</organism>